<dbReference type="FunFam" id="2.70.150.10:FF:000119">
    <property type="entry name" value="Cation-transporting ATPase"/>
    <property type="match status" value="1"/>
</dbReference>
<dbReference type="GO" id="GO:0006874">
    <property type="term" value="P:intracellular calcium ion homeostasis"/>
    <property type="evidence" value="ECO:0007669"/>
    <property type="project" value="TreeGrafter"/>
</dbReference>
<keyword evidence="16" id="KW-1185">Reference proteome</keyword>
<dbReference type="PROSITE" id="PS00154">
    <property type="entry name" value="ATPASE_E1_E2"/>
    <property type="match status" value="1"/>
</dbReference>
<dbReference type="SUPFAM" id="SSF81665">
    <property type="entry name" value="Calcium ATPase, transmembrane domain M"/>
    <property type="match status" value="1"/>
</dbReference>
<evidence type="ECO:0000256" key="12">
    <source>
        <dbReference type="ARBA" id="ARBA00049360"/>
    </source>
</evidence>
<comment type="subcellular location">
    <subcellularLocation>
        <location evidence="1">Membrane</location>
        <topology evidence="1">Multi-pass membrane protein</topology>
    </subcellularLocation>
</comment>
<evidence type="ECO:0000256" key="13">
    <source>
        <dbReference type="SAM" id="Phobius"/>
    </source>
</evidence>
<keyword evidence="11 13" id="KW-0472">Membrane</keyword>
<dbReference type="SUPFAM" id="SSF81653">
    <property type="entry name" value="Calcium ATPase, transduction domain A"/>
    <property type="match status" value="1"/>
</dbReference>
<dbReference type="InterPro" id="IPR008250">
    <property type="entry name" value="ATPase_P-typ_transduc_dom_A_sf"/>
</dbReference>
<dbReference type="GO" id="GO:0019829">
    <property type="term" value="F:ATPase-coupled monoatomic cation transmembrane transporter activity"/>
    <property type="evidence" value="ECO:0007669"/>
    <property type="project" value="TreeGrafter"/>
</dbReference>
<organism evidence="15 16">
    <name type="scientific">Candida boidinii</name>
    <name type="common">Yeast</name>
    <dbReference type="NCBI Taxonomy" id="5477"/>
    <lineage>
        <taxon>Eukaryota</taxon>
        <taxon>Fungi</taxon>
        <taxon>Dikarya</taxon>
        <taxon>Ascomycota</taxon>
        <taxon>Saccharomycotina</taxon>
        <taxon>Pichiomycetes</taxon>
        <taxon>Pichiales</taxon>
        <taxon>Pichiaceae</taxon>
        <taxon>Ogataea</taxon>
        <taxon>Ogataea/Candida clade</taxon>
    </lineage>
</organism>
<evidence type="ECO:0000256" key="11">
    <source>
        <dbReference type="ARBA" id="ARBA00023136"/>
    </source>
</evidence>
<feature type="transmembrane region" description="Helical" evidence="13">
    <location>
        <begin position="293"/>
        <end position="318"/>
    </location>
</feature>
<evidence type="ECO:0000256" key="5">
    <source>
        <dbReference type="ARBA" id="ARBA00022723"/>
    </source>
</evidence>
<sequence>MNLYYSPIEDLFTLNNDWVDPYWSKYPAILDGINEEVYKNRNLIFGSNLLDIKEKSVFQLLTDEILHPFYIFQVFSILLWLADNYYYYAFCIFLISIFSIVETLIDTKKSLKRMSEISRFICDVRVWRNGFWKEVKSSELVPGDIYEISDPSINVLPCDSILLTGDCIVNESMLTGESVPVSKISISQDLILDLELEFKKTKISTALSKSFLYNGTKVIRSRKTVNNEPSIGLVVKTGFNTTKGELVRSMLFPKPNGFKFYSDSFKYIGVMSVIAMLGFISSTINFIRLGLDWSVIILRALDLITIVVPPALPATLTIGTNFSLSRLREKNIFCIAPTRVNVGGKLDVMCFDKTGTLTEEGLDIMGVHVSKLIKDRNSYEFSDIIRDSEEIEVLDNKSRSFDLFLTMLTCHSLKVIENNDNFNDTSNVTVTREIIGDPLDFKMFEFLKWEMVEDSNDIELSKFFKSFKLPNNISPDVCCC</sequence>
<comment type="catalytic activity">
    <reaction evidence="12">
        <text>ATP + H2O = ADP + phosphate + H(+)</text>
        <dbReference type="Rhea" id="RHEA:13065"/>
        <dbReference type="ChEBI" id="CHEBI:15377"/>
        <dbReference type="ChEBI" id="CHEBI:15378"/>
        <dbReference type="ChEBI" id="CHEBI:30616"/>
        <dbReference type="ChEBI" id="CHEBI:43474"/>
        <dbReference type="ChEBI" id="CHEBI:456216"/>
    </reaction>
</comment>
<dbReference type="Pfam" id="PF00122">
    <property type="entry name" value="E1-E2_ATPase"/>
    <property type="match status" value="1"/>
</dbReference>
<dbReference type="GO" id="GO:0016020">
    <property type="term" value="C:membrane"/>
    <property type="evidence" value="ECO:0007669"/>
    <property type="project" value="UniProtKB-SubCell"/>
</dbReference>
<dbReference type="InterPro" id="IPR023298">
    <property type="entry name" value="ATPase_P-typ_TM_dom_sf"/>
</dbReference>
<proteinExistence type="inferred from homology"/>
<comment type="caution">
    <text evidence="15">The sequence shown here is derived from an EMBL/GenBank/DDBJ whole genome shotgun (WGS) entry which is preliminary data.</text>
</comment>
<dbReference type="EMBL" id="BSXN01003526">
    <property type="protein sequence ID" value="GME79432.1"/>
    <property type="molecule type" value="Genomic_DNA"/>
</dbReference>
<evidence type="ECO:0000256" key="2">
    <source>
        <dbReference type="ARBA" id="ARBA00006000"/>
    </source>
</evidence>
<dbReference type="Proteomes" id="UP001165120">
    <property type="component" value="Unassembled WGS sequence"/>
</dbReference>
<keyword evidence="7" id="KW-0067">ATP-binding</keyword>
<evidence type="ECO:0000259" key="14">
    <source>
        <dbReference type="Pfam" id="PF00122"/>
    </source>
</evidence>
<dbReference type="Gene3D" id="2.70.150.10">
    <property type="entry name" value="Calcium-transporting ATPase, cytoplasmic transduction domain A"/>
    <property type="match status" value="1"/>
</dbReference>
<dbReference type="PANTHER" id="PTHR45630">
    <property type="entry name" value="CATION-TRANSPORTING ATPASE-RELATED"/>
    <property type="match status" value="1"/>
</dbReference>
<dbReference type="GO" id="GO:0005524">
    <property type="term" value="F:ATP binding"/>
    <property type="evidence" value="ECO:0007669"/>
    <property type="project" value="UniProtKB-KW"/>
</dbReference>
<dbReference type="InterPro" id="IPR001757">
    <property type="entry name" value="P_typ_ATPase"/>
</dbReference>
<dbReference type="GO" id="GO:0046872">
    <property type="term" value="F:metal ion binding"/>
    <property type="evidence" value="ECO:0007669"/>
    <property type="project" value="UniProtKB-KW"/>
</dbReference>
<comment type="similarity">
    <text evidence="2">Belongs to the cation transport ATPase (P-type) (TC 3.A.3) family. Type V subfamily.</text>
</comment>
<feature type="domain" description="P-type ATPase A" evidence="14">
    <location>
        <begin position="124"/>
        <end position="250"/>
    </location>
</feature>
<evidence type="ECO:0000256" key="9">
    <source>
        <dbReference type="ARBA" id="ARBA00022967"/>
    </source>
</evidence>
<evidence type="ECO:0000256" key="8">
    <source>
        <dbReference type="ARBA" id="ARBA00022842"/>
    </source>
</evidence>
<keyword evidence="10 13" id="KW-1133">Transmembrane helix</keyword>
<name>A0A9W6T7J0_CANBO</name>
<keyword evidence="8" id="KW-0460">Magnesium</keyword>
<keyword evidence="5" id="KW-0479">Metal-binding</keyword>
<dbReference type="NCBIfam" id="TIGR01494">
    <property type="entry name" value="ATPase_P-type"/>
    <property type="match status" value="1"/>
</dbReference>
<evidence type="ECO:0000256" key="1">
    <source>
        <dbReference type="ARBA" id="ARBA00004141"/>
    </source>
</evidence>
<feature type="transmembrane region" description="Helical" evidence="13">
    <location>
        <begin position="267"/>
        <end position="287"/>
    </location>
</feature>
<evidence type="ECO:0000256" key="3">
    <source>
        <dbReference type="ARBA" id="ARBA00022553"/>
    </source>
</evidence>
<dbReference type="Gene3D" id="1.20.1110.10">
    <property type="entry name" value="Calcium-transporting ATPase, transmembrane domain"/>
    <property type="match status" value="1"/>
</dbReference>
<reference evidence="15" key="1">
    <citation type="submission" date="2023-04" db="EMBL/GenBank/DDBJ databases">
        <title>Candida boidinii NBRC 10035.</title>
        <authorList>
            <person name="Ichikawa N."/>
            <person name="Sato H."/>
            <person name="Tonouchi N."/>
        </authorList>
    </citation>
    <scope>NUCLEOTIDE SEQUENCE</scope>
    <source>
        <strain evidence="15">NBRC 10035</strain>
    </source>
</reference>
<evidence type="ECO:0000256" key="7">
    <source>
        <dbReference type="ARBA" id="ARBA00022840"/>
    </source>
</evidence>
<keyword evidence="3" id="KW-0597">Phosphoprotein</keyword>
<evidence type="ECO:0000256" key="4">
    <source>
        <dbReference type="ARBA" id="ARBA00022692"/>
    </source>
</evidence>
<dbReference type="FunFam" id="1.20.1110.10:FF:000032">
    <property type="entry name" value="Cation-transporting ATPase"/>
    <property type="match status" value="1"/>
</dbReference>
<dbReference type="GO" id="GO:0016887">
    <property type="term" value="F:ATP hydrolysis activity"/>
    <property type="evidence" value="ECO:0007669"/>
    <property type="project" value="InterPro"/>
</dbReference>
<dbReference type="InterPro" id="IPR059000">
    <property type="entry name" value="ATPase_P-type_domA"/>
</dbReference>
<evidence type="ECO:0000313" key="15">
    <source>
        <dbReference type="EMBL" id="GME79432.1"/>
    </source>
</evidence>
<evidence type="ECO:0000256" key="6">
    <source>
        <dbReference type="ARBA" id="ARBA00022741"/>
    </source>
</evidence>
<evidence type="ECO:0000256" key="10">
    <source>
        <dbReference type="ARBA" id="ARBA00022989"/>
    </source>
</evidence>
<dbReference type="PANTHER" id="PTHR45630:SF8">
    <property type="entry name" value="CATION-TRANSPORTING ATPASE"/>
    <property type="match status" value="1"/>
</dbReference>
<feature type="transmembrane region" description="Helical" evidence="13">
    <location>
        <begin position="87"/>
        <end position="105"/>
    </location>
</feature>
<dbReference type="InterPro" id="IPR018303">
    <property type="entry name" value="ATPase_P-typ_P_site"/>
</dbReference>
<dbReference type="PRINTS" id="PR00119">
    <property type="entry name" value="CATATPASE"/>
</dbReference>
<accession>A0A9W6T7J0</accession>
<dbReference type="InterPro" id="IPR006544">
    <property type="entry name" value="P-type_TPase_V"/>
</dbReference>
<dbReference type="AlphaFoldDB" id="A0A9W6T7J0"/>
<keyword evidence="4 13" id="KW-0812">Transmembrane</keyword>
<protein>
    <submittedName>
        <fullName evidence="15">Unnamed protein product</fullName>
    </submittedName>
</protein>
<keyword evidence="6" id="KW-0547">Nucleotide-binding</keyword>
<dbReference type="GO" id="GO:0140358">
    <property type="term" value="F:P-type transmembrane transporter activity"/>
    <property type="evidence" value="ECO:0007669"/>
    <property type="project" value="InterPro"/>
</dbReference>
<feature type="transmembrane region" description="Helical" evidence="13">
    <location>
        <begin position="65"/>
        <end position="81"/>
    </location>
</feature>
<keyword evidence="9" id="KW-1278">Translocase</keyword>
<gene>
    <name evidence="15" type="ORF">Cboi02_000612500</name>
</gene>
<evidence type="ECO:0000313" key="16">
    <source>
        <dbReference type="Proteomes" id="UP001165120"/>
    </source>
</evidence>